<proteinExistence type="predicted"/>
<dbReference type="AlphaFoldDB" id="A0A1K0H4K4"/>
<dbReference type="OrthoDB" id="2542143at2759"/>
<gene>
    <name evidence="3" type="ORF">UBRO2_05900</name>
    <name evidence="2" type="ORF">UBRO_02538</name>
</gene>
<feature type="signal peptide" evidence="1">
    <location>
        <begin position="1"/>
        <end position="21"/>
    </location>
</feature>
<dbReference type="EMBL" id="ULHB01000240">
    <property type="protein sequence ID" value="SYW86180.1"/>
    <property type="molecule type" value="Genomic_DNA"/>
</dbReference>
<dbReference type="EMBL" id="LT558120">
    <property type="protein sequence ID" value="SAM80711.1"/>
    <property type="molecule type" value="Genomic_DNA"/>
</dbReference>
<dbReference type="Proteomes" id="UP000179920">
    <property type="component" value="Chromosome IV"/>
</dbReference>
<organism evidence="2 4">
    <name type="scientific">Ustilago bromivora</name>
    <dbReference type="NCBI Taxonomy" id="307758"/>
    <lineage>
        <taxon>Eukaryota</taxon>
        <taxon>Fungi</taxon>
        <taxon>Dikarya</taxon>
        <taxon>Basidiomycota</taxon>
        <taxon>Ustilaginomycotina</taxon>
        <taxon>Ustilaginomycetes</taxon>
        <taxon>Ustilaginales</taxon>
        <taxon>Ustilaginaceae</taxon>
        <taxon>Ustilago</taxon>
    </lineage>
</organism>
<evidence type="ECO:0000313" key="2">
    <source>
        <dbReference type="EMBL" id="SAM80711.1"/>
    </source>
</evidence>
<accession>A0A1K0H4K4</accession>
<sequence length="100" mass="11121">MHAPMFIAAVLVGAFALQVSASAPRCKFEYLERKGLQAPSGCPADEAQWTHCCLVPMSNYDREHPTVGSYIGVCTVDPMIKEGEPDICRPLNDRLYNWHP</sequence>
<evidence type="ECO:0000256" key="1">
    <source>
        <dbReference type="SAM" id="SignalP"/>
    </source>
</evidence>
<reference evidence="2" key="2">
    <citation type="submission" date="2016-04" db="EMBL/GenBank/DDBJ databases">
        <authorList>
            <person name="Evans L.H."/>
            <person name="Alamgir A."/>
            <person name="Owens N."/>
            <person name="Weber N.D."/>
            <person name="Virtaneva K."/>
            <person name="Barbian K."/>
            <person name="Babar A."/>
            <person name="Rosenke K."/>
        </authorList>
    </citation>
    <scope>NUCLEOTIDE SEQUENCE</scope>
    <source>
        <strain evidence="2">UB2112</strain>
    </source>
</reference>
<keyword evidence="1" id="KW-0732">Signal</keyword>
<evidence type="ECO:0000313" key="3">
    <source>
        <dbReference type="EMBL" id="SYW86180.1"/>
    </source>
</evidence>
<name>A0A1K0H4K4_9BASI</name>
<evidence type="ECO:0000313" key="5">
    <source>
        <dbReference type="Proteomes" id="UP000658997"/>
    </source>
</evidence>
<reference evidence="3" key="3">
    <citation type="submission" date="2018-08" db="EMBL/GenBank/DDBJ databases">
        <authorList>
            <person name="Guldener U."/>
        </authorList>
    </citation>
    <scope>NUCLEOTIDE SEQUENCE</scope>
    <source>
        <strain evidence="3">UB2</strain>
    </source>
</reference>
<evidence type="ECO:0000313" key="4">
    <source>
        <dbReference type="Proteomes" id="UP000179920"/>
    </source>
</evidence>
<protein>
    <submittedName>
        <fullName evidence="2">Uncharacterized protein</fullName>
    </submittedName>
</protein>
<feature type="chain" id="PRO_5038295992" evidence="1">
    <location>
        <begin position="22"/>
        <end position="100"/>
    </location>
</feature>
<keyword evidence="5" id="KW-1185">Reference proteome</keyword>
<reference evidence="4" key="1">
    <citation type="submission" date="2016-04" db="EMBL/GenBank/DDBJ databases">
        <authorList>
            <person name="Guldener U."/>
            <person name="Guldener U."/>
        </authorList>
    </citation>
    <scope>NUCLEOTIDE SEQUENCE [LARGE SCALE GENOMIC DNA]</scope>
    <source>
        <strain evidence="4">UB2112</strain>
    </source>
</reference>
<dbReference type="Proteomes" id="UP000658997">
    <property type="component" value="Unassembled WGS sequence"/>
</dbReference>